<dbReference type="Pfam" id="PF14441">
    <property type="entry name" value="OTT_1508_deam"/>
    <property type="match status" value="1"/>
</dbReference>
<name>A0A2H3G601_GIBZA</name>
<organism evidence="2">
    <name type="scientific">Gibberella zeae</name>
    <name type="common">Wheat head blight fungus</name>
    <name type="synonym">Fusarium graminearum</name>
    <dbReference type="NCBI Taxonomy" id="5518"/>
    <lineage>
        <taxon>Eukaryota</taxon>
        <taxon>Fungi</taxon>
        <taxon>Dikarya</taxon>
        <taxon>Ascomycota</taxon>
        <taxon>Pezizomycotina</taxon>
        <taxon>Sordariomycetes</taxon>
        <taxon>Hypocreomycetidae</taxon>
        <taxon>Hypocreales</taxon>
        <taxon>Nectriaceae</taxon>
        <taxon>Fusarium</taxon>
    </lineage>
</organism>
<feature type="region of interest" description="Disordered" evidence="1">
    <location>
        <begin position="446"/>
        <end position="498"/>
    </location>
</feature>
<dbReference type="PANTHER" id="PTHR42037:SF1">
    <property type="match status" value="1"/>
</dbReference>
<dbReference type="PANTHER" id="PTHR42037">
    <property type="match status" value="1"/>
</dbReference>
<dbReference type="AlphaFoldDB" id="A0A2H3G601"/>
<feature type="compositionally biased region" description="Low complexity" evidence="1">
    <location>
        <begin position="449"/>
        <end position="467"/>
    </location>
</feature>
<dbReference type="InterPro" id="IPR027796">
    <property type="entry name" value="OTT_1508_deam-like"/>
</dbReference>
<sequence>MVSVGKPRLDKYGKILSRLFENLALFHILKRVDGPHAVTSHVPTTLQDTRRRFLKNLSYICDYRKGGDTTTSMALEDKQKSVVFWIAANSTPNDNVITFLTEVLELLRKERKDTKVEQKALNDRLARTCAEFAAPRLKKECKLLHRAARYCEKYLKLDTDTIQQPGSSALLEWLSQFSYSGETDTLTLCQTAYDARHDPQMATLRTLSHQLSVAPPETAKTFRAVRHFVGRLAERVRISTCLVQDYLLLGPLLNSYEIRRVDAPGPAKVPPADGLTNLNSIVKRMLPANDPRLEDMQSYVAWLSGPMNLEEAIKNMYDEDSGRLCVHSEIQMLEEFHRNQRKFVGSDRYIACSKLACLCCKIYFRHHPGKFVEPESHQKPYLNWRPVELPGGKENMHWLDQRRVLAMLSSELGSAVEKQIVSQQQPNPWQPDSVTNITSSMAACDLSESQGASGDDSGWSDDSASLAHLNKDEFSDGSVDDSYEHSDDESDGGVDLED</sequence>
<feature type="compositionally biased region" description="Acidic residues" evidence="1">
    <location>
        <begin position="478"/>
        <end position="498"/>
    </location>
</feature>
<evidence type="ECO:0000256" key="1">
    <source>
        <dbReference type="SAM" id="MobiDB-lite"/>
    </source>
</evidence>
<evidence type="ECO:0000313" key="2">
    <source>
        <dbReference type="EMBL" id="VIO59784.1"/>
    </source>
</evidence>
<protein>
    <submittedName>
        <fullName evidence="2">Uncharacterized protein</fullName>
    </submittedName>
</protein>
<gene>
    <name evidence="2" type="ORF">FUG_LOCUS356093</name>
</gene>
<reference evidence="2" key="1">
    <citation type="submission" date="2019-04" db="EMBL/GenBank/DDBJ databases">
        <authorList>
            <person name="Melise S."/>
            <person name="Noan J."/>
            <person name="Okalmin O."/>
        </authorList>
    </citation>
    <scope>NUCLEOTIDE SEQUENCE</scope>
    <source>
        <strain evidence="2">FN9</strain>
    </source>
</reference>
<proteinExistence type="predicted"/>
<accession>A0A2H3G601</accession>
<dbReference type="EMBL" id="CAAKMV010000141">
    <property type="protein sequence ID" value="VIO59784.1"/>
    <property type="molecule type" value="Genomic_DNA"/>
</dbReference>
<dbReference type="OrthoDB" id="3251507at2759"/>
<dbReference type="OMA" id="YICDYRK"/>